<dbReference type="GO" id="GO:0008483">
    <property type="term" value="F:transaminase activity"/>
    <property type="evidence" value="ECO:0007669"/>
    <property type="project" value="UniProtKB-KW"/>
</dbReference>
<dbReference type="OrthoDB" id="9808002at2"/>
<comment type="catalytic activity">
    <reaction evidence="10">
        <text>(sulfur carrier)-H + L-cysteine = (sulfur carrier)-SH + L-alanine</text>
        <dbReference type="Rhea" id="RHEA:43892"/>
        <dbReference type="Rhea" id="RHEA-COMP:14737"/>
        <dbReference type="Rhea" id="RHEA-COMP:14739"/>
        <dbReference type="ChEBI" id="CHEBI:29917"/>
        <dbReference type="ChEBI" id="CHEBI:35235"/>
        <dbReference type="ChEBI" id="CHEBI:57972"/>
        <dbReference type="ChEBI" id="CHEBI:64428"/>
        <dbReference type="EC" id="2.8.1.7"/>
    </reaction>
</comment>
<evidence type="ECO:0000256" key="2">
    <source>
        <dbReference type="ARBA" id="ARBA00003120"/>
    </source>
</evidence>
<dbReference type="InterPro" id="IPR015424">
    <property type="entry name" value="PyrdxlP-dep_Trfase"/>
</dbReference>
<protein>
    <recommendedName>
        <fullName evidence="4">Cysteine desulfurase</fullName>
    </recommendedName>
</protein>
<evidence type="ECO:0000256" key="4">
    <source>
        <dbReference type="ARBA" id="ARBA00013558"/>
    </source>
</evidence>
<name>A0A0G3I7U5_LIBAF</name>
<keyword evidence="6" id="KW-0479">Metal-binding</keyword>
<gene>
    <name evidence="12" type="ORF">G293_05085</name>
</gene>
<keyword evidence="12" id="KW-0032">Aminotransferase</keyword>
<dbReference type="KEGG" id="lau:G293_05085"/>
<dbReference type="PANTHER" id="PTHR11601:SF34">
    <property type="entry name" value="CYSTEINE DESULFURASE"/>
    <property type="match status" value="1"/>
</dbReference>
<dbReference type="Pfam" id="PF00266">
    <property type="entry name" value="Aminotran_5"/>
    <property type="match status" value="1"/>
</dbReference>
<evidence type="ECO:0000256" key="10">
    <source>
        <dbReference type="ARBA" id="ARBA00050776"/>
    </source>
</evidence>
<evidence type="ECO:0000256" key="9">
    <source>
        <dbReference type="ARBA" id="ARBA00023014"/>
    </source>
</evidence>
<evidence type="ECO:0000256" key="7">
    <source>
        <dbReference type="ARBA" id="ARBA00022898"/>
    </source>
</evidence>
<dbReference type="Gene3D" id="3.40.640.10">
    <property type="entry name" value="Type I PLP-dependent aspartate aminotransferase-like (Major domain)"/>
    <property type="match status" value="1"/>
</dbReference>
<comment type="similarity">
    <text evidence="3">Belongs to the class-V pyridoxal-phosphate-dependent aminotransferase family. NifS/IscS subfamily.</text>
</comment>
<dbReference type="GO" id="GO:0031071">
    <property type="term" value="F:cysteine desulfurase activity"/>
    <property type="evidence" value="ECO:0007669"/>
    <property type="project" value="UniProtKB-EC"/>
</dbReference>
<dbReference type="Gene3D" id="1.10.260.50">
    <property type="match status" value="1"/>
</dbReference>
<dbReference type="Gene3D" id="3.90.1150.10">
    <property type="entry name" value="Aspartate Aminotransferase, domain 1"/>
    <property type="match status" value="1"/>
</dbReference>
<feature type="domain" description="Aminotransferase class V" evidence="11">
    <location>
        <begin position="5"/>
        <end position="369"/>
    </location>
</feature>
<sequence>MFRRVYLDWNATAPLLDVARKSFVKALDFCGNPSSVHREGQKTRFYIEESRRIIADFCGAKSEHIIFTSSATESANWVLTPNFYKGSQKLLIDSLYISAIEHPAVYSGGHFPSHKIHKIPVLSEGIVDLKALADALENRDSACGIPMIAIMLVNNETGVIQPITEVSRIVKKYQGILVVDAVQAAGRIPLSIEEIGADFLIISSHKLGAPIGSGALIFREDTLLPSPLLRGGDQEKGHRAGTENYAVISGFAAAAQYMGKDIQKRSLRITGIRNYLEKELKKIIPNIIIYGEDVQRISNTCCFSIPFLKAEVLQIALDLEGIAVSAGSACSSGKTKKNHVLNAMGYDTSTGALRISCGDTTTQEDIDVFLKALYKIVRCSSVI</sequence>
<dbReference type="STRING" id="1277257.G293_05085"/>
<keyword evidence="8" id="KW-0408">Iron</keyword>
<keyword evidence="7" id="KW-0663">Pyridoxal phosphate</keyword>
<evidence type="ECO:0000256" key="8">
    <source>
        <dbReference type="ARBA" id="ARBA00023004"/>
    </source>
</evidence>
<evidence type="ECO:0000313" key="13">
    <source>
        <dbReference type="Proteomes" id="UP000035503"/>
    </source>
</evidence>
<keyword evidence="13" id="KW-1185">Reference proteome</keyword>
<dbReference type="PIRSF" id="PIRSF005572">
    <property type="entry name" value="NifS"/>
    <property type="match status" value="1"/>
</dbReference>
<dbReference type="InterPro" id="IPR000192">
    <property type="entry name" value="Aminotrans_V_dom"/>
</dbReference>
<evidence type="ECO:0000256" key="5">
    <source>
        <dbReference type="ARBA" id="ARBA00022679"/>
    </source>
</evidence>
<dbReference type="AlphaFoldDB" id="A0A0G3I7U5"/>
<dbReference type="InterPro" id="IPR015422">
    <property type="entry name" value="PyrdxlP-dep_Trfase_small"/>
</dbReference>
<dbReference type="GO" id="GO:0051536">
    <property type="term" value="F:iron-sulfur cluster binding"/>
    <property type="evidence" value="ECO:0007669"/>
    <property type="project" value="UniProtKB-KW"/>
</dbReference>
<reference evidence="12 13" key="1">
    <citation type="journal article" date="2015" name="Genome Announc.">
        <title>Complete Genome Sequence of 'Candidatus Liberibacter africanus,' a Bacterium Associated with Citrus Huanglongbing.</title>
        <authorList>
            <person name="Lin H."/>
            <person name="Pietersen G."/>
            <person name="Han C."/>
            <person name="Read D.A."/>
            <person name="Lou B."/>
            <person name="Gupta G."/>
            <person name="Civerolo E.L."/>
        </authorList>
    </citation>
    <scope>NUCLEOTIDE SEQUENCE [LARGE SCALE GENOMIC DNA]</scope>
    <source>
        <strain evidence="12 13">PTSAPSY</strain>
    </source>
</reference>
<evidence type="ECO:0000259" key="11">
    <source>
        <dbReference type="Pfam" id="PF00266"/>
    </source>
</evidence>
<dbReference type="InterPro" id="IPR016454">
    <property type="entry name" value="Cysteine_dSase"/>
</dbReference>
<evidence type="ECO:0000256" key="6">
    <source>
        <dbReference type="ARBA" id="ARBA00022723"/>
    </source>
</evidence>
<dbReference type="EMBL" id="CP004021">
    <property type="protein sequence ID" value="AKK20628.1"/>
    <property type="molecule type" value="Genomic_DNA"/>
</dbReference>
<dbReference type="Proteomes" id="UP000035503">
    <property type="component" value="Chromosome"/>
</dbReference>
<keyword evidence="9" id="KW-0411">Iron-sulfur</keyword>
<evidence type="ECO:0000256" key="1">
    <source>
        <dbReference type="ARBA" id="ARBA00001933"/>
    </source>
</evidence>
<dbReference type="InterPro" id="IPR015421">
    <property type="entry name" value="PyrdxlP-dep_Trfase_major"/>
</dbReference>
<evidence type="ECO:0000313" key="12">
    <source>
        <dbReference type="EMBL" id="AKK20628.1"/>
    </source>
</evidence>
<dbReference type="PANTHER" id="PTHR11601">
    <property type="entry name" value="CYSTEINE DESULFURYLASE FAMILY MEMBER"/>
    <property type="match status" value="1"/>
</dbReference>
<comment type="cofactor">
    <cofactor evidence="1">
        <name>pyridoxal 5'-phosphate</name>
        <dbReference type="ChEBI" id="CHEBI:597326"/>
    </cofactor>
</comment>
<keyword evidence="5 12" id="KW-0808">Transferase</keyword>
<dbReference type="SUPFAM" id="SSF53383">
    <property type="entry name" value="PLP-dependent transferases"/>
    <property type="match status" value="1"/>
</dbReference>
<organism evidence="12 13">
    <name type="scientific">Candidatus Liberibacter africanus PTSAPSY</name>
    <dbReference type="NCBI Taxonomy" id="1277257"/>
    <lineage>
        <taxon>Bacteria</taxon>
        <taxon>Pseudomonadati</taxon>
        <taxon>Pseudomonadota</taxon>
        <taxon>Alphaproteobacteria</taxon>
        <taxon>Hyphomicrobiales</taxon>
        <taxon>Rhizobiaceae</taxon>
        <taxon>Liberibacter</taxon>
    </lineage>
</organism>
<accession>A0A0G3I7U5</accession>
<proteinExistence type="inferred from homology"/>
<comment type="function">
    <text evidence="2">Catalyzes the removal of elemental sulfur atoms from cysteine to produce alanine. Seems to participate in the biosynthesis of the nitrogenase metalloclusters by providing the inorganic sulfur required for the Fe-S core formation.</text>
</comment>
<evidence type="ECO:0000256" key="3">
    <source>
        <dbReference type="ARBA" id="ARBA00006490"/>
    </source>
</evidence>
<dbReference type="PATRIC" id="fig|1277257.4.peg.1108"/>
<dbReference type="GO" id="GO:0046872">
    <property type="term" value="F:metal ion binding"/>
    <property type="evidence" value="ECO:0007669"/>
    <property type="project" value="UniProtKB-KW"/>
</dbReference>
<dbReference type="RefSeq" id="WP_047264578.1">
    <property type="nucleotide sequence ID" value="NZ_CP004021.1"/>
</dbReference>